<name>A0A3N0C8S6_9MICC</name>
<evidence type="ECO:0000256" key="1">
    <source>
        <dbReference type="SAM" id="MobiDB-lite"/>
    </source>
</evidence>
<gene>
    <name evidence="2" type="ORF">D7003_02555</name>
</gene>
<protein>
    <submittedName>
        <fullName evidence="2">Uncharacterized protein</fullName>
    </submittedName>
</protein>
<reference evidence="2 3" key="1">
    <citation type="submission" date="2018-10" db="EMBL/GenBank/DDBJ databases">
        <title>Genome sequencing of Arthrobacter oryzae TNB02.</title>
        <authorList>
            <person name="Cho Y.-J."/>
            <person name="Cho A."/>
            <person name="Kim O.-S."/>
        </authorList>
    </citation>
    <scope>NUCLEOTIDE SEQUENCE [LARGE SCALE GENOMIC DNA]</scope>
    <source>
        <strain evidence="2 3">TNB02</strain>
    </source>
</reference>
<dbReference type="Pfam" id="PF19730">
    <property type="entry name" value="DUF6221"/>
    <property type="match status" value="1"/>
</dbReference>
<dbReference type="AlphaFoldDB" id="A0A3N0C8S6"/>
<keyword evidence="3" id="KW-1185">Reference proteome</keyword>
<accession>A0A3N0C8S6</accession>
<dbReference type="RefSeq" id="WP_123253929.1">
    <property type="nucleotide sequence ID" value="NZ_RBED01000045.1"/>
</dbReference>
<dbReference type="InterPro" id="IPR046193">
    <property type="entry name" value="DUF6221"/>
</dbReference>
<proteinExistence type="predicted"/>
<organism evidence="2 3">
    <name type="scientific">Arthrobacter oryzae</name>
    <dbReference type="NCBI Taxonomy" id="409290"/>
    <lineage>
        <taxon>Bacteria</taxon>
        <taxon>Bacillati</taxon>
        <taxon>Actinomycetota</taxon>
        <taxon>Actinomycetes</taxon>
        <taxon>Micrococcales</taxon>
        <taxon>Micrococcaceae</taxon>
        <taxon>Arthrobacter</taxon>
    </lineage>
</organism>
<evidence type="ECO:0000313" key="2">
    <source>
        <dbReference type="EMBL" id="RNL59159.1"/>
    </source>
</evidence>
<comment type="caution">
    <text evidence="2">The sequence shown here is derived from an EMBL/GenBank/DDBJ whole genome shotgun (WGS) entry which is preliminary data.</text>
</comment>
<feature type="region of interest" description="Disordered" evidence="1">
    <location>
        <begin position="107"/>
        <end position="128"/>
    </location>
</feature>
<evidence type="ECO:0000313" key="3">
    <source>
        <dbReference type="Proteomes" id="UP000273807"/>
    </source>
</evidence>
<dbReference type="OrthoDB" id="4290974at2"/>
<dbReference type="EMBL" id="RBED01000045">
    <property type="protein sequence ID" value="RNL59159.1"/>
    <property type="molecule type" value="Genomic_DNA"/>
</dbReference>
<sequence>MGGTTDDMMIAMDIVEFLEARTAEQESALREGSYTLGVSGNPDNAGGTLSLREHMLEECAQQRAIIAAWKEAADDEGITDPSQATGTIAIARRAMLILLAGAHRDHPDYNPDWAPELPTHTPGGPSTE</sequence>
<dbReference type="Proteomes" id="UP000273807">
    <property type="component" value="Unassembled WGS sequence"/>
</dbReference>